<dbReference type="Proteomes" id="UP000233618">
    <property type="component" value="Unassembled WGS sequence"/>
</dbReference>
<reference evidence="1 2" key="1">
    <citation type="journal article" date="2017" name="Front. Microbiol.">
        <title>Labilibaculum manganireducens gen. nov., sp. nov. and Labilibaculum filiforme sp. nov., Novel Bacteroidetes Isolated from Subsurface Sediments of the Baltic Sea.</title>
        <authorList>
            <person name="Vandieken V."/>
            <person name="Marshall I.P."/>
            <person name="Niemann H."/>
            <person name="Engelen B."/>
            <person name="Cypionka H."/>
        </authorList>
    </citation>
    <scope>NUCLEOTIDE SEQUENCE [LARGE SCALE GENOMIC DNA]</scope>
    <source>
        <strain evidence="1 2">59.10-2M</strain>
    </source>
</reference>
<dbReference type="Pfam" id="PF08877">
    <property type="entry name" value="MepB-like"/>
    <property type="match status" value="1"/>
</dbReference>
<name>A0A2N3IEU0_9BACT</name>
<organism evidence="1 2">
    <name type="scientific">Labilibaculum manganireducens</name>
    <dbReference type="NCBI Taxonomy" id="1940525"/>
    <lineage>
        <taxon>Bacteria</taxon>
        <taxon>Pseudomonadati</taxon>
        <taxon>Bacteroidota</taxon>
        <taxon>Bacteroidia</taxon>
        <taxon>Marinilabiliales</taxon>
        <taxon>Marinifilaceae</taxon>
        <taxon>Labilibaculum</taxon>
    </lineage>
</organism>
<accession>A0A2N3IEU0</accession>
<keyword evidence="2" id="KW-1185">Reference proteome</keyword>
<dbReference type="EMBL" id="MVDE01000003">
    <property type="protein sequence ID" value="PKQ68815.1"/>
    <property type="molecule type" value="Genomic_DNA"/>
</dbReference>
<gene>
    <name evidence="1" type="ORF">BZG01_03635</name>
</gene>
<protein>
    <recommendedName>
        <fullName evidence="3">MepB family protein</fullName>
    </recommendedName>
</protein>
<dbReference type="Gene3D" id="3.40.1350.140">
    <property type="entry name" value="MepB-like"/>
    <property type="match status" value="1"/>
</dbReference>
<dbReference type="PIRSF" id="PIRSF032285">
    <property type="entry name" value="UCP032285"/>
    <property type="match status" value="1"/>
</dbReference>
<dbReference type="InterPro" id="IPR038231">
    <property type="entry name" value="MepB-like_sf"/>
</dbReference>
<evidence type="ECO:0008006" key="3">
    <source>
        <dbReference type="Google" id="ProtNLM"/>
    </source>
</evidence>
<dbReference type="RefSeq" id="WP_101308466.1">
    <property type="nucleotide sequence ID" value="NZ_CAXXEE010000003.1"/>
</dbReference>
<dbReference type="InterPro" id="IPR011235">
    <property type="entry name" value="MepB-like"/>
</dbReference>
<evidence type="ECO:0000313" key="1">
    <source>
        <dbReference type="EMBL" id="PKQ68815.1"/>
    </source>
</evidence>
<sequence length="183" mass="21087">MMTSNFDFSIVKEHVYDKCAFEITNFVLEKESKEYNACAFKINNFLAIARKAKITPAKTGQFVTVWKRDTNGLTQAFSISDGIDFFIINTRSGSYFGQFIFPKSELVKQGIIATDRKDGKRGFRVYPPWDKANSKQAEKTQKWQLKYFLSVDIDQPVDLDRAKFLYSKTGESELRETNQTVNV</sequence>
<dbReference type="AlphaFoldDB" id="A0A2N3IEU0"/>
<comment type="caution">
    <text evidence="1">The sequence shown here is derived from an EMBL/GenBank/DDBJ whole genome shotgun (WGS) entry which is preliminary data.</text>
</comment>
<proteinExistence type="predicted"/>
<evidence type="ECO:0000313" key="2">
    <source>
        <dbReference type="Proteomes" id="UP000233618"/>
    </source>
</evidence>